<evidence type="ECO:0000313" key="4">
    <source>
        <dbReference type="Proteomes" id="UP000064912"/>
    </source>
</evidence>
<reference evidence="3 4" key="1">
    <citation type="submission" date="2015-02" db="EMBL/GenBank/DDBJ databases">
        <title>Genome sequene of Rhodovulum sulfidophilum DSM 2351.</title>
        <authorList>
            <person name="Nagao N."/>
        </authorList>
    </citation>
    <scope>NUCLEOTIDE SEQUENCE [LARGE SCALE GENOMIC DNA]</scope>
    <source>
        <strain evidence="3 4">DSM 2351</strain>
    </source>
</reference>
<dbReference type="KEGG" id="rsu:NHU_04135"/>
<keyword evidence="1" id="KW-0175">Coiled coil</keyword>
<sequence length="712" mass="73736">MPFLKPLNVEITGETEGLERAVDRAGRSLRGIGTAAVAASAAVVGAFGVMAVKGMNAAKSINILAQRANATPEAFQKMAFAARTAGVEQDKLGDILQDVTDRVGEFLSTGSGEMSDFFEKIAPKVGVTAEQFRNLSGPQALQLYVDTLEKAGVNQQQMTFYMEALASDTTTLLPLLRNGGREMRKLGDAASGAGQIISDEMISDLQDANRAMSRVSATIEALEIKIAGAFAPTLSDAADKLDDLLSSADADDAISEMAEAFDGLSEAILSEDFLGAAASGIATVTDLAAGLARGVVVLSDNLEIVTTAASVAAVALAAMGGPLWAVGGALGTALVGISKWREKAEDAAEGSKAAAERQAELNRVLGVFTDTGSPEAGKAAVDLAKNNYELAESALAAAEAELAKVQALEASGNSLLDQNPLTAGGNSGYAEDMAAKTEAAAERLNAAQQQLAEAKARLEETLTTVGNDGDDPEDKPGDKPTKEKEDPILPGLPGADEIKETLEARLEALQEGLQTEQEVLQEWYENGLATLQEALEAKQITEEEYRALREKLEQEHQDRMADIEDKTNRGRKLQTLSATQDVLGALGAFNDKAFKMAQVAGAAQALISTNVGAAKALELPFPENIAAMATVMAKGLALVAAIKSGSKSGSGGGASSAGAAAQAAAPAPQRTANVTVQGDVIGRQSGEALVKALNEAFGDGYRLNLDWQGAAG</sequence>
<feature type="compositionally biased region" description="Basic and acidic residues" evidence="2">
    <location>
        <begin position="474"/>
        <end position="487"/>
    </location>
</feature>
<organism evidence="3 4">
    <name type="scientific">Rhodovulum sulfidophilum</name>
    <name type="common">Rhodobacter sulfidophilus</name>
    <dbReference type="NCBI Taxonomy" id="35806"/>
    <lineage>
        <taxon>Bacteria</taxon>
        <taxon>Pseudomonadati</taxon>
        <taxon>Pseudomonadota</taxon>
        <taxon>Alphaproteobacteria</taxon>
        <taxon>Rhodobacterales</taxon>
        <taxon>Paracoccaceae</taxon>
        <taxon>Rhodovulum</taxon>
    </lineage>
</organism>
<evidence type="ECO:0000313" key="3">
    <source>
        <dbReference type="EMBL" id="BAQ71257.1"/>
    </source>
</evidence>
<evidence type="ECO:0000256" key="2">
    <source>
        <dbReference type="SAM" id="MobiDB-lite"/>
    </source>
</evidence>
<name>A0A0D6B839_RHOSU</name>
<feature type="region of interest" description="Disordered" evidence="2">
    <location>
        <begin position="462"/>
        <end position="493"/>
    </location>
</feature>
<dbReference type="Proteomes" id="UP000064912">
    <property type="component" value="Chromosome"/>
</dbReference>
<dbReference type="PATRIC" id="fig|35806.4.peg.4240"/>
<protein>
    <submittedName>
        <fullName evidence="3">Potential phage tail tape measure protein</fullName>
    </submittedName>
</protein>
<gene>
    <name evidence="3" type="ORF">NHU_04135</name>
</gene>
<dbReference type="AlphaFoldDB" id="A0A0D6B839"/>
<proteinExistence type="predicted"/>
<evidence type="ECO:0000256" key="1">
    <source>
        <dbReference type="SAM" id="Coils"/>
    </source>
</evidence>
<dbReference type="EMBL" id="AP014800">
    <property type="protein sequence ID" value="BAQ71257.1"/>
    <property type="molecule type" value="Genomic_DNA"/>
</dbReference>
<feature type="coiled-coil region" evidence="1">
    <location>
        <begin position="499"/>
        <end position="569"/>
    </location>
</feature>
<accession>A0A0D6B839</accession>